<dbReference type="RefSeq" id="WP_352887974.1">
    <property type="nucleotide sequence ID" value="NZ_JBEPIJ010000004.1"/>
</dbReference>
<dbReference type="SUPFAM" id="SSF56935">
    <property type="entry name" value="Porins"/>
    <property type="match status" value="1"/>
</dbReference>
<sequence length="435" mass="46628">MQHPIAHARALHLSLLAGTVLAAAATPAAATTTQELDQRIRILERKLELEKEEATAKAATATVAAASDKGFSLKSGDYEFRVNGLIQLDGRWFTGDSVPQSADTFTFRRLRPTFQGTLGSLVGYRLTPEFAGNNATFVDAYIDLKFAPAVTLRAGKVKGPVGLERLQSASAIAFIERGLPTELAPNREIGVQLQGALAGNQLQYVVGVYNGTRDGEDGGATDNNGRKEVEARLFYEPTPGIGFGIAGSHGSKRGVPESPRNYSTPDRRTGISYAAGTNYDGDATRFSPQGYLYRGPFGLLAEYIVSTQELTSASDRGEISNEAWQLVASYVLTGEAASFGGVKPQTPFRVGKPGWGAFEITARIGALQADDEGVDIGVFEASGVESIQNAAIGLNWILNGNVKAVLNFNRTSFSNFSDPDRDDEKSVFTRLQLSF</sequence>
<comment type="caution">
    <text evidence="4">The sequence shown here is derived from an EMBL/GenBank/DDBJ whole genome shotgun (WGS) entry which is preliminary data.</text>
</comment>
<dbReference type="EMBL" id="JBEPIJ010000004">
    <property type="protein sequence ID" value="MES0873376.1"/>
    <property type="molecule type" value="Genomic_DNA"/>
</dbReference>
<evidence type="ECO:0000256" key="1">
    <source>
        <dbReference type="SAM" id="Coils"/>
    </source>
</evidence>
<feature type="region of interest" description="Disordered" evidence="2">
    <location>
        <begin position="246"/>
        <end position="268"/>
    </location>
</feature>
<feature type="coiled-coil region" evidence="1">
    <location>
        <begin position="33"/>
        <end position="69"/>
    </location>
</feature>
<reference evidence="4 5" key="1">
    <citation type="submission" date="2024-06" db="EMBL/GenBank/DDBJ databases">
        <authorList>
            <person name="Li Z."/>
            <person name="Jiang Y."/>
        </authorList>
    </citation>
    <scope>NUCLEOTIDE SEQUENCE [LARGE SCALE GENOMIC DNA]</scope>
    <source>
        <strain evidence="4 5">HSW-8</strain>
    </source>
</reference>
<dbReference type="InterPro" id="IPR010870">
    <property type="entry name" value="Porin_O/P"/>
</dbReference>
<organism evidence="4 5">
    <name type="scientific">Sinimarinibacterium thermocellulolyticum</name>
    <dbReference type="NCBI Taxonomy" id="3170016"/>
    <lineage>
        <taxon>Bacteria</taxon>
        <taxon>Pseudomonadati</taxon>
        <taxon>Pseudomonadota</taxon>
        <taxon>Gammaproteobacteria</taxon>
        <taxon>Nevskiales</taxon>
        <taxon>Nevskiaceae</taxon>
        <taxon>Sinimarinibacterium</taxon>
    </lineage>
</organism>
<dbReference type="Pfam" id="PF07396">
    <property type="entry name" value="Porin_O_P"/>
    <property type="match status" value="1"/>
</dbReference>
<keyword evidence="3" id="KW-0732">Signal</keyword>
<feature type="chain" id="PRO_5046318083" evidence="3">
    <location>
        <begin position="23"/>
        <end position="435"/>
    </location>
</feature>
<gene>
    <name evidence="4" type="ORF">ABSH63_05035</name>
</gene>
<evidence type="ECO:0000256" key="2">
    <source>
        <dbReference type="SAM" id="MobiDB-lite"/>
    </source>
</evidence>
<protein>
    <submittedName>
        <fullName evidence="4">Porin</fullName>
    </submittedName>
</protein>
<dbReference type="Proteomes" id="UP001465331">
    <property type="component" value="Unassembled WGS sequence"/>
</dbReference>
<proteinExistence type="predicted"/>
<dbReference type="InterPro" id="IPR023614">
    <property type="entry name" value="Porin_dom_sf"/>
</dbReference>
<name>A0ABV2A911_9GAMM</name>
<evidence type="ECO:0000256" key="3">
    <source>
        <dbReference type="SAM" id="SignalP"/>
    </source>
</evidence>
<dbReference type="Gene3D" id="2.40.160.10">
    <property type="entry name" value="Porin"/>
    <property type="match status" value="1"/>
</dbReference>
<evidence type="ECO:0000313" key="4">
    <source>
        <dbReference type="EMBL" id="MES0873376.1"/>
    </source>
</evidence>
<keyword evidence="1" id="KW-0175">Coiled coil</keyword>
<evidence type="ECO:0000313" key="5">
    <source>
        <dbReference type="Proteomes" id="UP001465331"/>
    </source>
</evidence>
<keyword evidence="5" id="KW-1185">Reference proteome</keyword>
<accession>A0ABV2A911</accession>
<feature type="signal peptide" evidence="3">
    <location>
        <begin position="1"/>
        <end position="22"/>
    </location>
</feature>